<dbReference type="InterPro" id="IPR012338">
    <property type="entry name" value="Beta-lactam/transpept-like"/>
</dbReference>
<dbReference type="EMBL" id="CP009111">
    <property type="protein sequence ID" value="ANS26147.1"/>
    <property type="molecule type" value="Genomic_DNA"/>
</dbReference>
<dbReference type="InterPro" id="IPR050515">
    <property type="entry name" value="Beta-lactam/transpept"/>
</dbReference>
<keyword evidence="1" id="KW-1133">Transmembrane helix</keyword>
<name>A0A1B1K0Q0_RHOOP</name>
<feature type="transmembrane region" description="Helical" evidence="1">
    <location>
        <begin position="27"/>
        <end position="46"/>
    </location>
</feature>
<evidence type="ECO:0000259" key="2">
    <source>
        <dbReference type="Pfam" id="PF05223"/>
    </source>
</evidence>
<dbReference type="PATRIC" id="fig|37919.13.peg.1451"/>
<evidence type="ECO:0000256" key="1">
    <source>
        <dbReference type="SAM" id="Phobius"/>
    </source>
</evidence>
<dbReference type="GO" id="GO:0046677">
    <property type="term" value="P:response to antibiotic"/>
    <property type="evidence" value="ECO:0007669"/>
    <property type="project" value="InterPro"/>
</dbReference>
<feature type="domain" description="NTF2-like N-terminal transpeptidase" evidence="2">
    <location>
        <begin position="53"/>
        <end position="160"/>
    </location>
</feature>
<reference evidence="3 4" key="1">
    <citation type="submission" date="2014-07" db="EMBL/GenBank/DDBJ databases">
        <authorList>
            <person name="Zhang J.E."/>
            <person name="Yang H."/>
            <person name="Guo J."/>
            <person name="Deng Z."/>
            <person name="Luo H."/>
            <person name="Luo M."/>
            <person name="Zhao B."/>
        </authorList>
    </citation>
    <scope>NUCLEOTIDE SEQUENCE [LARGE SCALE GENOMIC DNA]</scope>
    <source>
        <strain evidence="3 4">1CP</strain>
    </source>
</reference>
<dbReference type="Proteomes" id="UP000186108">
    <property type="component" value="Chromosome"/>
</dbReference>
<evidence type="ECO:0000313" key="3">
    <source>
        <dbReference type="EMBL" id="ANS26147.1"/>
    </source>
</evidence>
<dbReference type="PANTHER" id="PTHR30627:SF24">
    <property type="entry name" value="PENICILLIN-BINDING PROTEIN 4B"/>
    <property type="match status" value="1"/>
</dbReference>
<protein>
    <submittedName>
        <fullName evidence="3">Penicillin-binding protein</fullName>
    </submittedName>
</protein>
<organism evidence="3 4">
    <name type="scientific">Rhodococcus opacus</name>
    <name type="common">Nocardia opaca</name>
    <dbReference type="NCBI Taxonomy" id="37919"/>
    <lineage>
        <taxon>Bacteria</taxon>
        <taxon>Bacillati</taxon>
        <taxon>Actinomycetota</taxon>
        <taxon>Actinomycetes</taxon>
        <taxon>Mycobacteriales</taxon>
        <taxon>Nocardiaceae</taxon>
        <taxon>Rhodococcus</taxon>
    </lineage>
</organism>
<dbReference type="PANTHER" id="PTHR30627">
    <property type="entry name" value="PEPTIDOGLYCAN D,D-TRANSPEPTIDASE"/>
    <property type="match status" value="1"/>
</dbReference>
<keyword evidence="1" id="KW-0812">Transmembrane</keyword>
<gene>
    <name evidence="3" type="ORF">R1CP_07130</name>
</gene>
<dbReference type="Gene3D" id="3.40.710.10">
    <property type="entry name" value="DD-peptidase/beta-lactamase superfamily"/>
    <property type="match status" value="2"/>
</dbReference>
<evidence type="ECO:0000313" key="4">
    <source>
        <dbReference type="Proteomes" id="UP000186108"/>
    </source>
</evidence>
<dbReference type="InterPro" id="IPR007887">
    <property type="entry name" value="MecA_N"/>
</dbReference>
<dbReference type="GO" id="GO:0005886">
    <property type="term" value="C:plasma membrane"/>
    <property type="evidence" value="ECO:0007669"/>
    <property type="project" value="TreeGrafter"/>
</dbReference>
<dbReference type="SUPFAM" id="SSF56601">
    <property type="entry name" value="beta-lactamase/transpeptidase-like"/>
    <property type="match status" value="1"/>
</dbReference>
<proteinExistence type="predicted"/>
<keyword evidence="1" id="KW-0472">Membrane</keyword>
<dbReference type="AlphaFoldDB" id="A0A1B1K0Q0"/>
<dbReference type="Pfam" id="PF05223">
    <property type="entry name" value="MecA_N"/>
    <property type="match status" value="1"/>
</dbReference>
<dbReference type="GO" id="GO:0071555">
    <property type="term" value="P:cell wall organization"/>
    <property type="evidence" value="ECO:0007669"/>
    <property type="project" value="TreeGrafter"/>
</dbReference>
<accession>A0A1B1K0Q0</accession>
<sequence length="570" mass="60662">MVLVTHVTESKMVDMGNGRSLGRRNRYVIALTSAVILAVILASCVLSKEEATAQSVVDDFVNALNEGDAAAAAAQTSYPNAAETAIQQMFDGLKPEDAKFDLTQFMDLGSDSGFFTVGAAWHFGEGKDWTYQVQGGVRNLSVGWRISWDPSILAPDLGNGRIVRYDRTDAAPPRVFDAFGGLLMNEQTINSVTLDPATMPDPVATTRRLAEVLEPVAPLVTSDTMMAEMAEKPGQRVTAVLLRDQDWEFLEQDLAIPGVITIKTPKLITADRRITTPLLDPLRKVWQANRDATAGWAVHLVDPDGTLIPQAGFQGPPGPDIVATMDSRLQLAAEEAVVSVGTPATIVAIQPSSGAVLAAAQNNQAMEQGPIAFQGLYPAGSNLDLVKKAAGLQKGVDPSSLSIEDIEKAGNQLGLGMNYKIPGLDHQTAVFTADQSGMNQVMNRQDSDLPAVTPFGMAMLAASIARGSAPTPMIVQGQPGTTDVAAQPLPANVNDQLRGMMRDNVVRGGASFLNGYPDLMGMNGASGDDRWFYGSRGDLAFAVFVADADGGDRAVKMTDMLFREMAKPAN</sequence>
<dbReference type="GO" id="GO:0071972">
    <property type="term" value="F:peptidoglycan L,D-transpeptidase activity"/>
    <property type="evidence" value="ECO:0007669"/>
    <property type="project" value="TreeGrafter"/>
</dbReference>
<dbReference type="GO" id="GO:0008658">
    <property type="term" value="F:penicillin binding"/>
    <property type="evidence" value="ECO:0007669"/>
    <property type="project" value="TreeGrafter"/>
</dbReference>